<comment type="caution">
    <text evidence="3">The sequence shown here is derived from an EMBL/GenBank/DDBJ whole genome shotgun (WGS) entry which is preliminary data.</text>
</comment>
<dbReference type="PANTHER" id="PTHR43736">
    <property type="entry name" value="ADP-RIBOSE PYROPHOSPHATASE"/>
    <property type="match status" value="1"/>
</dbReference>
<dbReference type="PANTHER" id="PTHR43736:SF2">
    <property type="entry name" value="MUTT_NUDIX FAMILY PROTEIN"/>
    <property type="match status" value="1"/>
</dbReference>
<feature type="region of interest" description="Disordered" evidence="1">
    <location>
        <begin position="1"/>
        <end position="22"/>
    </location>
</feature>
<organism evidence="3 4">
    <name type="scientific">Dichotomicrobium thermohalophilum</name>
    <dbReference type="NCBI Taxonomy" id="933063"/>
    <lineage>
        <taxon>Bacteria</taxon>
        <taxon>Pseudomonadati</taxon>
        <taxon>Pseudomonadota</taxon>
        <taxon>Alphaproteobacteria</taxon>
        <taxon>Hyphomicrobiales</taxon>
        <taxon>Hyphomicrobiaceae</taxon>
        <taxon>Dichotomicrobium</taxon>
    </lineage>
</organism>
<dbReference type="GO" id="GO:0003824">
    <property type="term" value="F:catalytic activity"/>
    <property type="evidence" value="ECO:0007669"/>
    <property type="project" value="UniProtKB-ARBA"/>
</dbReference>
<reference evidence="3 4" key="1">
    <citation type="submission" date="2018-08" db="EMBL/GenBank/DDBJ databases">
        <title>Genomic Encyclopedia of Archaeal and Bacterial Type Strains, Phase II (KMG-II): from individual species to whole genera.</title>
        <authorList>
            <person name="Goeker M."/>
        </authorList>
    </citation>
    <scope>NUCLEOTIDE SEQUENCE [LARGE SCALE GENOMIC DNA]</scope>
    <source>
        <strain evidence="3 4">DSM 5002</strain>
    </source>
</reference>
<protein>
    <submittedName>
        <fullName evidence="3">ADP-ribose pyrophosphatase YjhB (NUDIX family)</fullName>
    </submittedName>
</protein>
<gene>
    <name evidence="3" type="ORF">BXY53_0564</name>
</gene>
<evidence type="ECO:0000259" key="2">
    <source>
        <dbReference type="PROSITE" id="PS51462"/>
    </source>
</evidence>
<dbReference type="Proteomes" id="UP000266273">
    <property type="component" value="Unassembled WGS sequence"/>
</dbReference>
<dbReference type="Gene3D" id="3.90.79.10">
    <property type="entry name" value="Nucleoside Triphosphate Pyrophosphohydrolase"/>
    <property type="match status" value="1"/>
</dbReference>
<dbReference type="EMBL" id="QXDF01000001">
    <property type="protein sequence ID" value="RIA55498.1"/>
    <property type="molecule type" value="Genomic_DNA"/>
</dbReference>
<dbReference type="AlphaFoldDB" id="A0A397Q379"/>
<accession>A0A397Q379</accession>
<evidence type="ECO:0000256" key="1">
    <source>
        <dbReference type="SAM" id="MobiDB-lite"/>
    </source>
</evidence>
<keyword evidence="4" id="KW-1185">Reference proteome</keyword>
<evidence type="ECO:0000313" key="3">
    <source>
        <dbReference type="EMBL" id="RIA55498.1"/>
    </source>
</evidence>
<dbReference type="OrthoDB" id="9804442at2"/>
<dbReference type="InterPro" id="IPR000086">
    <property type="entry name" value="NUDIX_hydrolase_dom"/>
</dbReference>
<evidence type="ECO:0000313" key="4">
    <source>
        <dbReference type="Proteomes" id="UP000266273"/>
    </source>
</evidence>
<dbReference type="RefSeq" id="WP_147361474.1">
    <property type="nucleotide sequence ID" value="NZ_QXDF01000001.1"/>
</dbReference>
<name>A0A397Q379_9HYPH</name>
<dbReference type="SUPFAM" id="SSF55811">
    <property type="entry name" value="Nudix"/>
    <property type="match status" value="1"/>
</dbReference>
<dbReference type="InterPro" id="IPR015797">
    <property type="entry name" value="NUDIX_hydrolase-like_dom_sf"/>
</dbReference>
<dbReference type="PROSITE" id="PS51462">
    <property type="entry name" value="NUDIX"/>
    <property type="match status" value="1"/>
</dbReference>
<feature type="domain" description="Nudix hydrolase" evidence="2">
    <location>
        <begin position="25"/>
        <end position="154"/>
    </location>
</feature>
<dbReference type="Pfam" id="PF00293">
    <property type="entry name" value="NUDIX"/>
    <property type="match status" value="1"/>
</dbReference>
<proteinExistence type="predicted"/>
<sequence>MSDREQSGAPPSVGDMPDWQSGTRLPRVSVRALVLDGDDIVAVENLSAPGKLHMPGGGIEHGETMLDALKRELREELCVGPATADYLLAIENLFDTYLGLYHCVEHVFVVTPDGRPRAGEDGLKMHRLPFAEIGRANLYPTAFRDVLARTDWREQRCLRAGKFADDH</sequence>